<keyword evidence="3" id="KW-1003">Cell membrane</keyword>
<gene>
    <name evidence="9" type="ORF">EDC65_5108</name>
</gene>
<evidence type="ECO:0000256" key="1">
    <source>
        <dbReference type="ARBA" id="ARBA00004651"/>
    </source>
</evidence>
<evidence type="ECO:0000256" key="4">
    <source>
        <dbReference type="ARBA" id="ARBA00022692"/>
    </source>
</evidence>
<evidence type="ECO:0000256" key="2">
    <source>
        <dbReference type="ARBA" id="ARBA00022448"/>
    </source>
</evidence>
<reference evidence="9 10" key="1">
    <citation type="submission" date="2018-11" db="EMBL/GenBank/DDBJ databases">
        <title>Genomic Encyclopedia of Type Strains, Phase IV (KMG-IV): sequencing the most valuable type-strain genomes for metagenomic binning, comparative biology and taxonomic classification.</title>
        <authorList>
            <person name="Goeker M."/>
        </authorList>
    </citation>
    <scope>NUCLEOTIDE SEQUENCE [LARGE SCALE GENOMIC DNA]</scope>
    <source>
        <strain evidence="9 10">DSM 5900</strain>
    </source>
</reference>
<accession>A0A3N1KPN2</accession>
<dbReference type="GO" id="GO:0055085">
    <property type="term" value="P:transmembrane transport"/>
    <property type="evidence" value="ECO:0007669"/>
    <property type="project" value="InterPro"/>
</dbReference>
<protein>
    <submittedName>
        <fullName evidence="9">Multiple sugar transport system permease protein/raffinose/stachyose/melibiose transport system permease protein/trehalose/maltose transport system permease protein</fullName>
    </submittedName>
</protein>
<dbReference type="SUPFAM" id="SSF161098">
    <property type="entry name" value="MetI-like"/>
    <property type="match status" value="1"/>
</dbReference>
<keyword evidence="6 7" id="KW-0472">Membrane</keyword>
<keyword evidence="5 7" id="KW-1133">Transmembrane helix</keyword>
<comment type="similarity">
    <text evidence="7">Belongs to the binding-protein-dependent transport system permease family.</text>
</comment>
<dbReference type="PANTHER" id="PTHR32243">
    <property type="entry name" value="MALTOSE TRANSPORT SYSTEM PERMEASE-RELATED"/>
    <property type="match status" value="1"/>
</dbReference>
<dbReference type="Pfam" id="PF00528">
    <property type="entry name" value="BPD_transp_1"/>
    <property type="match status" value="1"/>
</dbReference>
<feature type="transmembrane region" description="Helical" evidence="7">
    <location>
        <begin position="145"/>
        <end position="165"/>
    </location>
</feature>
<evidence type="ECO:0000256" key="5">
    <source>
        <dbReference type="ARBA" id="ARBA00022989"/>
    </source>
</evidence>
<name>A0A3N1KPN2_9PROT</name>
<feature type="transmembrane region" description="Helical" evidence="7">
    <location>
        <begin position="186"/>
        <end position="208"/>
    </location>
</feature>
<feature type="domain" description="ABC transmembrane type-1" evidence="8">
    <location>
        <begin position="74"/>
        <end position="265"/>
    </location>
</feature>
<feature type="transmembrane region" description="Helical" evidence="7">
    <location>
        <begin position="12"/>
        <end position="32"/>
    </location>
</feature>
<feature type="transmembrane region" description="Helical" evidence="7">
    <location>
        <begin position="214"/>
        <end position="237"/>
    </location>
</feature>
<evidence type="ECO:0000313" key="9">
    <source>
        <dbReference type="EMBL" id="ROP81252.1"/>
    </source>
</evidence>
<comment type="subcellular location">
    <subcellularLocation>
        <location evidence="1 7">Cell membrane</location>
        <topology evidence="1 7">Multi-pass membrane protein</topology>
    </subcellularLocation>
</comment>
<comment type="caution">
    <text evidence="9">The sequence shown here is derived from an EMBL/GenBank/DDBJ whole genome shotgun (WGS) entry which is preliminary data.</text>
</comment>
<dbReference type="OrthoDB" id="9790107at2"/>
<feature type="transmembrane region" description="Helical" evidence="7">
    <location>
        <begin position="112"/>
        <end position="133"/>
    </location>
</feature>
<evidence type="ECO:0000256" key="6">
    <source>
        <dbReference type="ARBA" id="ARBA00023136"/>
    </source>
</evidence>
<proteinExistence type="inferred from homology"/>
<keyword evidence="2 7" id="KW-0813">Transport</keyword>
<organism evidence="9 10">
    <name type="scientific">Stella humosa</name>
    <dbReference type="NCBI Taxonomy" id="94"/>
    <lineage>
        <taxon>Bacteria</taxon>
        <taxon>Pseudomonadati</taxon>
        <taxon>Pseudomonadota</taxon>
        <taxon>Alphaproteobacteria</taxon>
        <taxon>Rhodospirillales</taxon>
        <taxon>Stellaceae</taxon>
        <taxon>Stella</taxon>
    </lineage>
</organism>
<sequence length="280" mass="30898">MSGRSRTAPGLTALAYVFLGLTTVVVAFPYLWMVATSVKPIEEFFTYPLQWLPAAPTARHYLAVLEDSRFLRALLNSTIVATVVTAISIALAVPAAYGLVRLAGQRGRPMLIAILSAQFFPPMIFFIPFYILLAQVKLLNTLTGLVFAYLSVTLPICTWMVATSLRALPRELEEAARIDGCSDVQIIWRIVLPIARPGIITAGIFAFVLAWQEYIFALLYTTTPAAQTAPVLMFYYLGQHQIDYGRLMAASVLLSLPIALPFAIIQRHYRQGRNEGGVKG</sequence>
<dbReference type="RefSeq" id="WP_123694987.1">
    <property type="nucleotide sequence ID" value="NZ_AP019700.1"/>
</dbReference>
<dbReference type="Proteomes" id="UP000278222">
    <property type="component" value="Unassembled WGS sequence"/>
</dbReference>
<evidence type="ECO:0000259" key="8">
    <source>
        <dbReference type="PROSITE" id="PS50928"/>
    </source>
</evidence>
<dbReference type="PROSITE" id="PS50928">
    <property type="entry name" value="ABC_TM1"/>
    <property type="match status" value="1"/>
</dbReference>
<evidence type="ECO:0000256" key="7">
    <source>
        <dbReference type="RuleBase" id="RU363032"/>
    </source>
</evidence>
<dbReference type="Gene3D" id="1.10.3720.10">
    <property type="entry name" value="MetI-like"/>
    <property type="match status" value="1"/>
</dbReference>
<dbReference type="AlphaFoldDB" id="A0A3N1KPN2"/>
<dbReference type="InterPro" id="IPR050901">
    <property type="entry name" value="BP-dep_ABC_trans_perm"/>
</dbReference>
<evidence type="ECO:0000256" key="3">
    <source>
        <dbReference type="ARBA" id="ARBA00022475"/>
    </source>
</evidence>
<feature type="transmembrane region" description="Helical" evidence="7">
    <location>
        <begin position="79"/>
        <end position="100"/>
    </location>
</feature>
<keyword evidence="4 7" id="KW-0812">Transmembrane</keyword>
<dbReference type="InterPro" id="IPR000515">
    <property type="entry name" value="MetI-like"/>
</dbReference>
<dbReference type="GO" id="GO:0005886">
    <property type="term" value="C:plasma membrane"/>
    <property type="evidence" value="ECO:0007669"/>
    <property type="project" value="UniProtKB-SubCell"/>
</dbReference>
<evidence type="ECO:0000313" key="10">
    <source>
        <dbReference type="Proteomes" id="UP000278222"/>
    </source>
</evidence>
<dbReference type="InterPro" id="IPR035906">
    <property type="entry name" value="MetI-like_sf"/>
</dbReference>
<keyword evidence="10" id="KW-1185">Reference proteome</keyword>
<feature type="transmembrane region" description="Helical" evidence="7">
    <location>
        <begin position="244"/>
        <end position="265"/>
    </location>
</feature>
<dbReference type="EMBL" id="RJKX01000018">
    <property type="protein sequence ID" value="ROP81252.1"/>
    <property type="molecule type" value="Genomic_DNA"/>
</dbReference>
<dbReference type="CDD" id="cd06261">
    <property type="entry name" value="TM_PBP2"/>
    <property type="match status" value="1"/>
</dbReference>
<dbReference type="PANTHER" id="PTHR32243:SF18">
    <property type="entry name" value="INNER MEMBRANE ABC TRANSPORTER PERMEASE PROTEIN YCJP"/>
    <property type="match status" value="1"/>
</dbReference>
<keyword evidence="9" id="KW-0762">Sugar transport</keyword>